<evidence type="ECO:0000256" key="1">
    <source>
        <dbReference type="SAM" id="MobiDB-lite"/>
    </source>
</evidence>
<feature type="region of interest" description="Disordered" evidence="1">
    <location>
        <begin position="147"/>
        <end position="191"/>
    </location>
</feature>
<evidence type="ECO:0000313" key="3">
    <source>
        <dbReference type="Proteomes" id="UP000275267"/>
    </source>
</evidence>
<feature type="compositionally biased region" description="Basic residues" evidence="1">
    <location>
        <begin position="179"/>
        <end position="191"/>
    </location>
</feature>
<dbReference type="STRING" id="4540.A0A3L6QLI1"/>
<comment type="caution">
    <text evidence="2">The sequence shown here is derived from an EMBL/GenBank/DDBJ whole genome shotgun (WGS) entry which is preliminary data.</text>
</comment>
<sequence>MRFHFSVAPLPAASSATRTASSSLGRAEFAHYPEASSAAAPWPRARAVLRARHVGLAAGMRRAGTGRWLPPPPEAGRGASERLGVHACPGARAVAMRWHCAQRQRGANEGRGATATPGLAPSVASAARGDDAACSVRITPGHAWRPTRDAAHSLSCPSSNQHLALLSPPSDLSPPPPSSHRRRQPRPRAPRLRLASLWRWRGQRDQRILAPPTSPSNKSKRNGGNSVWTCPASRKGKKKARQPGGHGPGGGAHPGPSAGGDESCQVIPATRLAAERSVDAVTQAVLLSRFFKSERIKVSDDVRFRYSGSLVCGCVHKNHE</sequence>
<proteinExistence type="predicted"/>
<dbReference type="EMBL" id="PQIB02000012">
    <property type="protein sequence ID" value="RLM80837.1"/>
    <property type="molecule type" value="Genomic_DNA"/>
</dbReference>
<feature type="region of interest" description="Disordered" evidence="1">
    <location>
        <begin position="105"/>
        <end position="124"/>
    </location>
</feature>
<dbReference type="Proteomes" id="UP000275267">
    <property type="component" value="Unassembled WGS sequence"/>
</dbReference>
<protein>
    <submittedName>
        <fullName evidence="2">Protein TRAUCO</fullName>
    </submittedName>
</protein>
<organism evidence="2 3">
    <name type="scientific">Panicum miliaceum</name>
    <name type="common">Proso millet</name>
    <name type="synonym">Broomcorn millet</name>
    <dbReference type="NCBI Taxonomy" id="4540"/>
    <lineage>
        <taxon>Eukaryota</taxon>
        <taxon>Viridiplantae</taxon>
        <taxon>Streptophyta</taxon>
        <taxon>Embryophyta</taxon>
        <taxon>Tracheophyta</taxon>
        <taxon>Spermatophyta</taxon>
        <taxon>Magnoliopsida</taxon>
        <taxon>Liliopsida</taxon>
        <taxon>Poales</taxon>
        <taxon>Poaceae</taxon>
        <taxon>PACMAD clade</taxon>
        <taxon>Panicoideae</taxon>
        <taxon>Panicodae</taxon>
        <taxon>Paniceae</taxon>
        <taxon>Panicinae</taxon>
        <taxon>Panicum</taxon>
        <taxon>Panicum sect. Panicum</taxon>
    </lineage>
</organism>
<name>A0A3L6QLI1_PANMI</name>
<reference evidence="3" key="1">
    <citation type="journal article" date="2019" name="Nat. Commun.">
        <title>The genome of broomcorn millet.</title>
        <authorList>
            <person name="Zou C."/>
            <person name="Miki D."/>
            <person name="Li D."/>
            <person name="Tang Q."/>
            <person name="Xiao L."/>
            <person name="Rajput S."/>
            <person name="Deng P."/>
            <person name="Jia W."/>
            <person name="Huang R."/>
            <person name="Zhang M."/>
            <person name="Sun Y."/>
            <person name="Hu J."/>
            <person name="Fu X."/>
            <person name="Schnable P.S."/>
            <person name="Li F."/>
            <person name="Zhang H."/>
            <person name="Feng B."/>
            <person name="Zhu X."/>
            <person name="Liu R."/>
            <person name="Schnable J.C."/>
            <person name="Zhu J.-K."/>
            <person name="Zhang H."/>
        </authorList>
    </citation>
    <scope>NUCLEOTIDE SEQUENCE [LARGE SCALE GENOMIC DNA]</scope>
</reference>
<accession>A0A3L6QLI1</accession>
<feature type="compositionally biased region" description="Gly residues" evidence="1">
    <location>
        <begin position="244"/>
        <end position="253"/>
    </location>
</feature>
<dbReference type="AlphaFoldDB" id="A0A3L6QLI1"/>
<feature type="region of interest" description="Disordered" evidence="1">
    <location>
        <begin position="203"/>
        <end position="263"/>
    </location>
</feature>
<gene>
    <name evidence="2" type="ORF">C2845_PM12G07630</name>
</gene>
<evidence type="ECO:0000313" key="2">
    <source>
        <dbReference type="EMBL" id="RLM80837.1"/>
    </source>
</evidence>
<keyword evidence="3" id="KW-1185">Reference proteome</keyword>